<proteinExistence type="predicted"/>
<organism evidence="7 8">
    <name type="scientific">SAR86 cluster bacterium</name>
    <dbReference type="NCBI Taxonomy" id="2030880"/>
    <lineage>
        <taxon>Bacteria</taxon>
        <taxon>Pseudomonadati</taxon>
        <taxon>Pseudomonadota</taxon>
        <taxon>Gammaproteobacteria</taxon>
        <taxon>SAR86 cluster</taxon>
    </lineage>
</organism>
<dbReference type="PANTHER" id="PTHR12778:SF10">
    <property type="entry name" value="MAJOR FACILITATOR SUPERFAMILY DOMAIN-CONTAINING PROTEIN 3"/>
    <property type="match status" value="1"/>
</dbReference>
<evidence type="ECO:0000256" key="4">
    <source>
        <dbReference type="ARBA" id="ARBA00022989"/>
    </source>
</evidence>
<keyword evidence="3 6" id="KW-0812">Transmembrane</keyword>
<dbReference type="InterPro" id="IPR004752">
    <property type="entry name" value="AmpG_permease/AT-1"/>
</dbReference>
<feature type="transmembrane region" description="Helical" evidence="6">
    <location>
        <begin position="51"/>
        <end position="73"/>
    </location>
</feature>
<feature type="transmembrane region" description="Helical" evidence="6">
    <location>
        <begin position="296"/>
        <end position="314"/>
    </location>
</feature>
<evidence type="ECO:0000313" key="7">
    <source>
        <dbReference type="EMBL" id="PCJ24472.1"/>
    </source>
</evidence>
<name>A0A2A5AYZ8_9GAMM</name>
<feature type="transmembrane region" description="Helical" evidence="6">
    <location>
        <begin position="160"/>
        <end position="182"/>
    </location>
</feature>
<feature type="transmembrane region" description="Helical" evidence="6">
    <location>
        <begin position="194"/>
        <end position="211"/>
    </location>
</feature>
<evidence type="ECO:0000256" key="3">
    <source>
        <dbReference type="ARBA" id="ARBA00022692"/>
    </source>
</evidence>
<feature type="transmembrane region" description="Helical" evidence="6">
    <location>
        <begin position="94"/>
        <end position="112"/>
    </location>
</feature>
<dbReference type="SUPFAM" id="SSF103473">
    <property type="entry name" value="MFS general substrate transporter"/>
    <property type="match status" value="1"/>
</dbReference>
<reference evidence="8" key="1">
    <citation type="submission" date="2017-08" db="EMBL/GenBank/DDBJ databases">
        <title>A dynamic microbial community with high functional redundancy inhabits the cold, oxic subseafloor aquifer.</title>
        <authorList>
            <person name="Tully B.J."/>
            <person name="Wheat C.G."/>
            <person name="Glazer B.T."/>
            <person name="Huber J.A."/>
        </authorList>
    </citation>
    <scope>NUCLEOTIDE SEQUENCE [LARGE SCALE GENOMIC DNA]</scope>
</reference>
<keyword evidence="5 6" id="KW-0472">Membrane</keyword>
<feature type="transmembrane region" description="Helical" evidence="6">
    <location>
        <begin position="258"/>
        <end position="276"/>
    </location>
</feature>
<accession>A0A2A5AYZ8</accession>
<dbReference type="Proteomes" id="UP000218327">
    <property type="component" value="Unassembled WGS sequence"/>
</dbReference>
<keyword evidence="2" id="KW-0813">Transport</keyword>
<dbReference type="Gene3D" id="1.20.1250.20">
    <property type="entry name" value="MFS general substrate transporter like domains"/>
    <property type="match status" value="2"/>
</dbReference>
<gene>
    <name evidence="7" type="ORF">COA96_09500</name>
</gene>
<feature type="transmembrane region" description="Helical" evidence="6">
    <location>
        <begin position="417"/>
        <end position="439"/>
    </location>
</feature>
<sequence>MALAQQLSFADSIRQLKDKRFLTILLFGFCSGFPYVLTGSVLTLWLQQSGFSRSTIGFIGAIGTVYAINWMWAPFVDRVKLPVLHKLFGQRRSWILLCQMFIALLLLAISFGDPSENLLYVTVVAVAIAALGATLDIAVDAYRITIFSRDEMDAKMPYAAAMSTIGWNAGYGFIGGALALALGGETIGLDWPIVYRWLILFYVIIFALVIVSPEPVIEEADLIPASETNNSDGFVKAWLLKYFIGPFKEFFERCGFKLAFAVLMFLLTFKLGEAMLGRMSLLFYVEVGFTTDQISLYQKFFGGLVTAVFSILAAMINTRFGVIKGLFIAGIAMAAANLLFALLAIVGPDTNLFMFALSVDNFFVAFSTVAFISFISYFTSRTYTGTQYALMVSIANFGRTTLAAGSGVLVDYLNGDWAFFFVLTSLMVIPGLCLLLWVGKLMQGYSENRNSGKAQNS</sequence>
<evidence type="ECO:0000256" key="5">
    <source>
        <dbReference type="ARBA" id="ARBA00023136"/>
    </source>
</evidence>
<feature type="transmembrane region" description="Helical" evidence="6">
    <location>
        <begin position="326"/>
        <end position="346"/>
    </location>
</feature>
<dbReference type="PANTHER" id="PTHR12778">
    <property type="entry name" value="SOLUTE CARRIER FAMILY 33 ACETYL-COA TRANSPORTER -RELATED"/>
    <property type="match status" value="1"/>
</dbReference>
<dbReference type="InterPro" id="IPR036259">
    <property type="entry name" value="MFS_trans_sf"/>
</dbReference>
<evidence type="ECO:0000256" key="2">
    <source>
        <dbReference type="ARBA" id="ARBA00022448"/>
    </source>
</evidence>
<dbReference type="EMBL" id="NVVJ01000026">
    <property type="protein sequence ID" value="PCJ24472.1"/>
    <property type="molecule type" value="Genomic_DNA"/>
</dbReference>
<dbReference type="NCBIfam" id="TIGR00901">
    <property type="entry name" value="2A0125"/>
    <property type="match status" value="1"/>
</dbReference>
<feature type="transmembrane region" description="Helical" evidence="6">
    <location>
        <begin position="388"/>
        <end position="405"/>
    </location>
</feature>
<evidence type="ECO:0000256" key="6">
    <source>
        <dbReference type="SAM" id="Phobius"/>
    </source>
</evidence>
<dbReference type="AlphaFoldDB" id="A0A2A5AYZ8"/>
<feature type="transmembrane region" description="Helical" evidence="6">
    <location>
        <begin position="21"/>
        <end position="45"/>
    </location>
</feature>
<feature type="transmembrane region" description="Helical" evidence="6">
    <location>
        <begin position="352"/>
        <end position="376"/>
    </location>
</feature>
<comment type="subcellular location">
    <subcellularLocation>
        <location evidence="1">Membrane</location>
        <topology evidence="1">Multi-pass membrane protein</topology>
    </subcellularLocation>
</comment>
<feature type="transmembrane region" description="Helical" evidence="6">
    <location>
        <begin position="118"/>
        <end position="139"/>
    </location>
</feature>
<keyword evidence="4 6" id="KW-1133">Transmembrane helix</keyword>
<dbReference type="GO" id="GO:0016020">
    <property type="term" value="C:membrane"/>
    <property type="evidence" value="ECO:0007669"/>
    <property type="project" value="UniProtKB-SubCell"/>
</dbReference>
<comment type="caution">
    <text evidence="7">The sequence shown here is derived from an EMBL/GenBank/DDBJ whole genome shotgun (WGS) entry which is preliminary data.</text>
</comment>
<protein>
    <submittedName>
        <fullName evidence="7">MFS transporter</fullName>
    </submittedName>
</protein>
<evidence type="ECO:0000256" key="1">
    <source>
        <dbReference type="ARBA" id="ARBA00004141"/>
    </source>
</evidence>
<evidence type="ECO:0000313" key="8">
    <source>
        <dbReference type="Proteomes" id="UP000218327"/>
    </source>
</evidence>